<organism evidence="1 2">
    <name type="scientific">Nephila pilipes</name>
    <name type="common">Giant wood spider</name>
    <name type="synonym">Nephila maculata</name>
    <dbReference type="NCBI Taxonomy" id="299642"/>
    <lineage>
        <taxon>Eukaryota</taxon>
        <taxon>Metazoa</taxon>
        <taxon>Ecdysozoa</taxon>
        <taxon>Arthropoda</taxon>
        <taxon>Chelicerata</taxon>
        <taxon>Arachnida</taxon>
        <taxon>Araneae</taxon>
        <taxon>Araneomorphae</taxon>
        <taxon>Entelegynae</taxon>
        <taxon>Araneoidea</taxon>
        <taxon>Nephilidae</taxon>
        <taxon>Nephila</taxon>
    </lineage>
</organism>
<sequence length="111" mass="12711">METHPLLIQPLLVTPWMSPWRSTLAWWPTVSLDLRPVKLVKDPIYYLGILESLAPNRYFESKGCKRLLWNVENIKEVEFIKDPVEYVFSSGMPLVSSDGPPTKIPVLMAGK</sequence>
<reference evidence="1" key="1">
    <citation type="submission" date="2020-08" db="EMBL/GenBank/DDBJ databases">
        <title>Multicomponent nature underlies the extraordinary mechanical properties of spider dragline silk.</title>
        <authorList>
            <person name="Kono N."/>
            <person name="Nakamura H."/>
            <person name="Mori M."/>
            <person name="Yoshida Y."/>
            <person name="Ohtoshi R."/>
            <person name="Malay A.D."/>
            <person name="Moran D.A.P."/>
            <person name="Tomita M."/>
            <person name="Numata K."/>
            <person name="Arakawa K."/>
        </authorList>
    </citation>
    <scope>NUCLEOTIDE SEQUENCE</scope>
</reference>
<keyword evidence="2" id="KW-1185">Reference proteome</keyword>
<dbReference type="AlphaFoldDB" id="A0A8X6N1N5"/>
<protein>
    <submittedName>
        <fullName evidence="1">Uncharacterized protein</fullName>
    </submittedName>
</protein>
<name>A0A8X6N1N5_NEPPI</name>
<accession>A0A8X6N1N5</accession>
<gene>
    <name evidence="1" type="ORF">NPIL_207041</name>
</gene>
<proteinExistence type="predicted"/>
<comment type="caution">
    <text evidence="1">The sequence shown here is derived from an EMBL/GenBank/DDBJ whole genome shotgun (WGS) entry which is preliminary data.</text>
</comment>
<dbReference type="EMBL" id="BMAW01004508">
    <property type="protein sequence ID" value="GFS89354.1"/>
    <property type="molecule type" value="Genomic_DNA"/>
</dbReference>
<dbReference type="Proteomes" id="UP000887013">
    <property type="component" value="Unassembled WGS sequence"/>
</dbReference>
<evidence type="ECO:0000313" key="1">
    <source>
        <dbReference type="EMBL" id="GFS89354.1"/>
    </source>
</evidence>
<evidence type="ECO:0000313" key="2">
    <source>
        <dbReference type="Proteomes" id="UP000887013"/>
    </source>
</evidence>